<keyword evidence="2" id="KW-0472">Membrane</keyword>
<sequence>MDFTDNKGEAVASGNGLGNADRANALRRTQHAVRAAITAVTLVNPQSTEELSKREQSARDFTHSVQGRIVIALHQYLYSQGVFVLRSDLSKALAQPEQQQFLARLADEFEITNRAVRLAADIGSISLAEKQKAMTALYEIEAKCADAHGDRSALESAAVSLQKSIRAWPGQPRFIGLAILAFIGCGALYARSYPFGLTLLAIAVLLGASRLRAFERSKREVLARIIQANGQFESLVTDEISQRPVFSKGEDRAKVKATALGVISAITATTALIFGVQRGAADVSQSARQQASANSSGQSAPAATLRANEPMPAFEWLIGKAPSAVVDDPRFRAAFSRVGPKEWRRISERLDVSDASGIQLKNGFYFAEGCKAHFCGSDIAAFAIDASTGKGDVLYRKTFDQPLGKSITRTFSWANMPSSATPLAPWAALNNM</sequence>
<proteinExistence type="predicted"/>
<reference evidence="3" key="1">
    <citation type="submission" date="2022-09" db="EMBL/GenBank/DDBJ databases">
        <title>Isolation and characterization of 3-chlorobenzoate degrading bacteria from soils in Shizuoka.</title>
        <authorList>
            <person name="Ifat A."/>
            <person name="Ogawa N."/>
            <person name="Kimbara K."/>
            <person name="Moriuchi R."/>
            <person name="Dohra H."/>
            <person name="Shintani M."/>
        </authorList>
    </citation>
    <scope>NUCLEOTIDE SEQUENCE</scope>
    <source>
        <strain evidence="3">19CS4-2</strain>
    </source>
</reference>
<evidence type="ECO:0000256" key="1">
    <source>
        <dbReference type="SAM" id="MobiDB-lite"/>
    </source>
</evidence>
<evidence type="ECO:0000313" key="4">
    <source>
        <dbReference type="Proteomes" id="UP001055111"/>
    </source>
</evidence>
<dbReference type="EMBL" id="BPUS01000005">
    <property type="protein sequence ID" value="GJH26079.1"/>
    <property type="molecule type" value="Genomic_DNA"/>
</dbReference>
<gene>
    <name evidence="3" type="ORF">CBA19CS42_16205</name>
</gene>
<comment type="caution">
    <text evidence="3">The sequence shown here is derived from an EMBL/GenBank/DDBJ whole genome shotgun (WGS) entry which is preliminary data.</text>
</comment>
<evidence type="ECO:0000256" key="2">
    <source>
        <dbReference type="SAM" id="Phobius"/>
    </source>
</evidence>
<evidence type="ECO:0000313" key="3">
    <source>
        <dbReference type="EMBL" id="GJH26079.1"/>
    </source>
</evidence>
<feature type="transmembrane region" description="Helical" evidence="2">
    <location>
        <begin position="195"/>
        <end position="214"/>
    </location>
</feature>
<feature type="transmembrane region" description="Helical" evidence="2">
    <location>
        <begin position="257"/>
        <end position="276"/>
    </location>
</feature>
<name>A0AA37ICA1_9BURK</name>
<organism evidence="3 4">
    <name type="scientific">Caballeronia novacaledonica</name>
    <dbReference type="NCBI Taxonomy" id="1544861"/>
    <lineage>
        <taxon>Bacteria</taxon>
        <taxon>Pseudomonadati</taxon>
        <taxon>Pseudomonadota</taxon>
        <taxon>Betaproteobacteria</taxon>
        <taxon>Burkholderiales</taxon>
        <taxon>Burkholderiaceae</taxon>
        <taxon>Caballeronia</taxon>
    </lineage>
</organism>
<accession>A0AA37ICA1</accession>
<keyword evidence="2" id="KW-0812">Transmembrane</keyword>
<dbReference type="Proteomes" id="UP001055111">
    <property type="component" value="Unassembled WGS sequence"/>
</dbReference>
<feature type="transmembrane region" description="Helical" evidence="2">
    <location>
        <begin position="172"/>
        <end position="189"/>
    </location>
</feature>
<keyword evidence="2" id="KW-1133">Transmembrane helix</keyword>
<dbReference type="RefSeq" id="WP_238212695.1">
    <property type="nucleotide sequence ID" value="NZ_BPUS01000005.1"/>
</dbReference>
<protein>
    <submittedName>
        <fullName evidence="3">DUF4236 domain-containing protein</fullName>
    </submittedName>
</protein>
<feature type="region of interest" description="Disordered" evidence="1">
    <location>
        <begin position="1"/>
        <end position="20"/>
    </location>
</feature>
<dbReference type="AlphaFoldDB" id="A0AA37ICA1"/>